<dbReference type="Gene3D" id="3.40.50.1400">
    <property type="match status" value="1"/>
</dbReference>
<gene>
    <name evidence="1" type="ORF">QWY28_16620</name>
</gene>
<evidence type="ECO:0000313" key="1">
    <source>
        <dbReference type="EMBL" id="MDN4174587.1"/>
    </source>
</evidence>
<reference evidence="1" key="1">
    <citation type="submission" date="2023-06" db="EMBL/GenBank/DDBJ databases">
        <title>Draft genome sequence of Nocardioides sp. SOB77.</title>
        <authorList>
            <person name="Zhang G."/>
        </authorList>
    </citation>
    <scope>NUCLEOTIDE SEQUENCE</scope>
    <source>
        <strain evidence="1">SOB77</strain>
    </source>
</reference>
<evidence type="ECO:0000313" key="2">
    <source>
        <dbReference type="Proteomes" id="UP001168620"/>
    </source>
</evidence>
<comment type="caution">
    <text evidence="1">The sequence shown here is derived from an EMBL/GenBank/DDBJ whole genome shotgun (WGS) entry which is preliminary data.</text>
</comment>
<evidence type="ECO:0008006" key="3">
    <source>
        <dbReference type="Google" id="ProtNLM"/>
    </source>
</evidence>
<sequence length="197" mass="19934">MRTLVTVAERSCPVAREVTRRAGVALGVPAVATWPADLPAALRRSGGTPVLVPLQLNAAGGFGPTLGPHPLLAAAQAARLLAAGVRAGRPVVMVAAGSEDHDAQERLDRAAALLADTWTGPVRLATTAGPGPRPEEVIGRGTVVTPYVLAPGADAEALRGRAAAAGAAVVAEPIGAHRFVADLVARRFRAVQHSAAA</sequence>
<organism evidence="1 2">
    <name type="scientific">Nocardioides oceani</name>
    <dbReference type="NCBI Taxonomy" id="3058369"/>
    <lineage>
        <taxon>Bacteria</taxon>
        <taxon>Bacillati</taxon>
        <taxon>Actinomycetota</taxon>
        <taxon>Actinomycetes</taxon>
        <taxon>Propionibacteriales</taxon>
        <taxon>Nocardioidaceae</taxon>
        <taxon>Nocardioides</taxon>
    </lineage>
</organism>
<name>A0ABT8FJM6_9ACTN</name>
<accession>A0ABT8FJM6</accession>
<protein>
    <recommendedName>
        <fullName evidence="3">Cobalamin biosynthesis protein CbiX</fullName>
    </recommendedName>
</protein>
<proteinExistence type="predicted"/>
<keyword evidence="2" id="KW-1185">Reference proteome</keyword>
<dbReference type="Proteomes" id="UP001168620">
    <property type="component" value="Unassembled WGS sequence"/>
</dbReference>
<dbReference type="EMBL" id="JAUHJQ010000007">
    <property type="protein sequence ID" value="MDN4174587.1"/>
    <property type="molecule type" value="Genomic_DNA"/>
</dbReference>
<dbReference type="RefSeq" id="WP_300953679.1">
    <property type="nucleotide sequence ID" value="NZ_JAUHJQ010000007.1"/>
</dbReference>
<dbReference type="SUPFAM" id="SSF53800">
    <property type="entry name" value="Chelatase"/>
    <property type="match status" value="1"/>
</dbReference>